<protein>
    <submittedName>
        <fullName evidence="1">DUF2796 domain-containing protein</fullName>
    </submittedName>
</protein>
<reference evidence="1 2" key="2">
    <citation type="submission" date="2020-02" db="EMBL/GenBank/DDBJ databases">
        <title>Genome sequences of Thiorhodococcus mannitoliphagus and Thiorhodococcus minor, purple sulfur photosynthetic bacteria in the gammaproteobacterial family, Chromatiaceae.</title>
        <authorList>
            <person name="Aviles F.A."/>
            <person name="Meyer T.E."/>
            <person name="Kyndt J.A."/>
        </authorList>
    </citation>
    <scope>NUCLEOTIDE SEQUENCE [LARGE SCALE GENOMIC DNA]</scope>
    <source>
        <strain evidence="1 2">DSM 18266</strain>
    </source>
</reference>
<sequence>MLSKPLWRIGVAAMLIASEGLCAHAEGKGRPYVHGIANLKFTIEGSHVIVGLFAPAATMLGFESAPRTQVESETLKLARENLAAGDGMIRFNTKAGCRLVKAKVDTDLPDAVRSGKSTTRDGPARVEISAEYRFECARPEALDSAALGLFMGFPALERALVRYLMPDGQGAAELTPGNPVVSFVPL</sequence>
<dbReference type="InterPro" id="IPR021253">
    <property type="entry name" value="ZrgA-like"/>
</dbReference>
<evidence type="ECO:0000313" key="1">
    <source>
        <dbReference type="EMBL" id="NEX21417.1"/>
    </source>
</evidence>
<evidence type="ECO:0000313" key="2">
    <source>
        <dbReference type="Proteomes" id="UP000471640"/>
    </source>
</evidence>
<gene>
    <name evidence="1" type="ORF">G3480_14020</name>
</gene>
<comment type="caution">
    <text evidence="1">The sequence shown here is derived from an EMBL/GenBank/DDBJ whole genome shotgun (WGS) entry which is preliminary data.</text>
</comment>
<name>A0A6P1DSY2_9GAMM</name>
<reference evidence="2" key="1">
    <citation type="journal article" date="2020" name="Microbiol. Resour. Announc.">
        <title>Draft Genome Sequences of Thiorhodococcus mannitoliphagus and Thiorhodococcus minor, Purple Sulfur Photosynthetic Bacteria in the Gammaproteobacterial Family Chromatiaceae.</title>
        <authorList>
            <person name="Aviles F.A."/>
            <person name="Meyer T.E."/>
            <person name="Kyndt J.A."/>
        </authorList>
    </citation>
    <scope>NUCLEOTIDE SEQUENCE [LARGE SCALE GENOMIC DNA]</scope>
    <source>
        <strain evidence="2">DSM 18266</strain>
    </source>
</reference>
<proteinExistence type="predicted"/>
<dbReference type="Proteomes" id="UP000471640">
    <property type="component" value="Unassembled WGS sequence"/>
</dbReference>
<keyword evidence="2" id="KW-1185">Reference proteome</keyword>
<dbReference type="Pfam" id="PF10986">
    <property type="entry name" value="ZrgA"/>
    <property type="match status" value="1"/>
</dbReference>
<dbReference type="EMBL" id="JAAIJR010000054">
    <property type="protein sequence ID" value="NEX21417.1"/>
    <property type="molecule type" value="Genomic_DNA"/>
</dbReference>
<dbReference type="AlphaFoldDB" id="A0A6P1DSY2"/>
<dbReference type="RefSeq" id="WP_164654518.1">
    <property type="nucleotide sequence ID" value="NZ_JAAIJR010000054.1"/>
</dbReference>
<accession>A0A6P1DSY2</accession>
<organism evidence="1 2">
    <name type="scientific">Thiorhodococcus mannitoliphagus</name>
    <dbReference type="NCBI Taxonomy" id="329406"/>
    <lineage>
        <taxon>Bacteria</taxon>
        <taxon>Pseudomonadati</taxon>
        <taxon>Pseudomonadota</taxon>
        <taxon>Gammaproteobacteria</taxon>
        <taxon>Chromatiales</taxon>
        <taxon>Chromatiaceae</taxon>
        <taxon>Thiorhodococcus</taxon>
    </lineage>
</organism>